<name>A0A917FZM9_9BACL</name>
<protein>
    <submittedName>
        <fullName evidence="9">Rhomboid family intramembrane serine protease</fullName>
    </submittedName>
</protein>
<keyword evidence="6 7" id="KW-0472">Membrane</keyword>
<sequence>MIFLRYESFRSYLRLYPVTSAILAVNLVLFALLELMGGSTNTLNLIRFGAFIQFPGNPWGLEEPWRYVSSQFLHIGWEHLLFNCFSILVFAPPLEKLLGSAKYAVFYLLCGISGNVFSAFLNTGPGLSAGASGAIYGVFGAYLHLAVLRKYSLDEASRKTVYTILIFGVIYSIIVPGINIWAHIGGAVGGFALFGLFARKDKRRY</sequence>
<comment type="caution">
    <text evidence="9">The sequence shown here is derived from an EMBL/GenBank/DDBJ whole genome shotgun (WGS) entry which is preliminary data.</text>
</comment>
<proteinExistence type="inferred from homology"/>
<evidence type="ECO:0000313" key="9">
    <source>
        <dbReference type="EMBL" id="GGG15425.1"/>
    </source>
</evidence>
<comment type="similarity">
    <text evidence="2">Belongs to the peptidase S54 family.</text>
</comment>
<reference evidence="9" key="1">
    <citation type="journal article" date="2014" name="Int. J. Syst. Evol. Microbiol.">
        <title>Complete genome sequence of Corynebacterium casei LMG S-19264T (=DSM 44701T), isolated from a smear-ripened cheese.</title>
        <authorList>
            <consortium name="US DOE Joint Genome Institute (JGI-PGF)"/>
            <person name="Walter F."/>
            <person name="Albersmeier A."/>
            <person name="Kalinowski J."/>
            <person name="Ruckert C."/>
        </authorList>
    </citation>
    <scope>NUCLEOTIDE SEQUENCE</scope>
    <source>
        <strain evidence="9">CGMCC 1.12987</strain>
    </source>
</reference>
<keyword evidence="5 7" id="KW-1133">Transmembrane helix</keyword>
<feature type="transmembrane region" description="Helical" evidence="7">
    <location>
        <begin position="12"/>
        <end position="33"/>
    </location>
</feature>
<dbReference type="GO" id="GO:0004252">
    <property type="term" value="F:serine-type endopeptidase activity"/>
    <property type="evidence" value="ECO:0007669"/>
    <property type="project" value="InterPro"/>
</dbReference>
<dbReference type="Gene3D" id="1.20.1540.10">
    <property type="entry name" value="Rhomboid-like"/>
    <property type="match status" value="1"/>
</dbReference>
<comment type="subcellular location">
    <subcellularLocation>
        <location evidence="1">Membrane</location>
        <topology evidence="1">Multi-pass membrane protein</topology>
    </subcellularLocation>
</comment>
<keyword evidence="3 7" id="KW-0812">Transmembrane</keyword>
<dbReference type="Proteomes" id="UP000644756">
    <property type="component" value="Unassembled WGS sequence"/>
</dbReference>
<feature type="transmembrane region" description="Helical" evidence="7">
    <location>
        <begin position="180"/>
        <end position="198"/>
    </location>
</feature>
<evidence type="ECO:0000256" key="5">
    <source>
        <dbReference type="ARBA" id="ARBA00022989"/>
    </source>
</evidence>
<dbReference type="GO" id="GO:0016020">
    <property type="term" value="C:membrane"/>
    <property type="evidence" value="ECO:0007669"/>
    <property type="project" value="UniProtKB-SubCell"/>
</dbReference>
<feature type="transmembrane region" description="Helical" evidence="7">
    <location>
        <begin position="159"/>
        <end position="174"/>
    </location>
</feature>
<reference evidence="9" key="2">
    <citation type="submission" date="2020-09" db="EMBL/GenBank/DDBJ databases">
        <authorList>
            <person name="Sun Q."/>
            <person name="Zhou Y."/>
        </authorList>
    </citation>
    <scope>NUCLEOTIDE SEQUENCE</scope>
    <source>
        <strain evidence="9">CGMCC 1.12987</strain>
    </source>
</reference>
<dbReference type="SUPFAM" id="SSF144091">
    <property type="entry name" value="Rhomboid-like"/>
    <property type="match status" value="1"/>
</dbReference>
<evidence type="ECO:0000256" key="2">
    <source>
        <dbReference type="ARBA" id="ARBA00009045"/>
    </source>
</evidence>
<keyword evidence="4" id="KW-0378">Hydrolase</keyword>
<organism evidence="9 10">
    <name type="scientific">Paenibacillus abyssi</name>
    <dbReference type="NCBI Taxonomy" id="1340531"/>
    <lineage>
        <taxon>Bacteria</taxon>
        <taxon>Bacillati</taxon>
        <taxon>Bacillota</taxon>
        <taxon>Bacilli</taxon>
        <taxon>Bacillales</taxon>
        <taxon>Paenibacillaceae</taxon>
        <taxon>Paenibacillus</taxon>
    </lineage>
</organism>
<evidence type="ECO:0000313" key="10">
    <source>
        <dbReference type="Proteomes" id="UP000644756"/>
    </source>
</evidence>
<evidence type="ECO:0000256" key="7">
    <source>
        <dbReference type="SAM" id="Phobius"/>
    </source>
</evidence>
<dbReference type="AlphaFoldDB" id="A0A917FZM9"/>
<dbReference type="GO" id="GO:0006508">
    <property type="term" value="P:proteolysis"/>
    <property type="evidence" value="ECO:0007669"/>
    <property type="project" value="UniProtKB-KW"/>
</dbReference>
<dbReference type="InterPro" id="IPR035952">
    <property type="entry name" value="Rhomboid-like_sf"/>
</dbReference>
<feature type="transmembrane region" description="Helical" evidence="7">
    <location>
        <begin position="127"/>
        <end position="147"/>
    </location>
</feature>
<dbReference type="RefSeq" id="WP_188532406.1">
    <property type="nucleotide sequence ID" value="NZ_BMGR01000012.1"/>
</dbReference>
<dbReference type="PANTHER" id="PTHR43731">
    <property type="entry name" value="RHOMBOID PROTEASE"/>
    <property type="match status" value="1"/>
</dbReference>
<keyword evidence="9" id="KW-0645">Protease</keyword>
<feature type="transmembrane region" description="Helical" evidence="7">
    <location>
        <begin position="103"/>
        <end position="121"/>
    </location>
</feature>
<dbReference type="InterPro" id="IPR022764">
    <property type="entry name" value="Peptidase_S54_rhomboid_dom"/>
</dbReference>
<dbReference type="EMBL" id="BMGR01000012">
    <property type="protein sequence ID" value="GGG15425.1"/>
    <property type="molecule type" value="Genomic_DNA"/>
</dbReference>
<evidence type="ECO:0000256" key="6">
    <source>
        <dbReference type="ARBA" id="ARBA00023136"/>
    </source>
</evidence>
<keyword evidence="10" id="KW-1185">Reference proteome</keyword>
<dbReference type="Pfam" id="PF01694">
    <property type="entry name" value="Rhomboid"/>
    <property type="match status" value="1"/>
</dbReference>
<dbReference type="InterPro" id="IPR050925">
    <property type="entry name" value="Rhomboid_protease_S54"/>
</dbReference>
<evidence type="ECO:0000256" key="4">
    <source>
        <dbReference type="ARBA" id="ARBA00022801"/>
    </source>
</evidence>
<gene>
    <name evidence="9" type="ORF">GCM10010916_35450</name>
</gene>
<evidence type="ECO:0000259" key="8">
    <source>
        <dbReference type="Pfam" id="PF01694"/>
    </source>
</evidence>
<feature type="transmembrane region" description="Helical" evidence="7">
    <location>
        <begin position="72"/>
        <end position="91"/>
    </location>
</feature>
<evidence type="ECO:0000256" key="3">
    <source>
        <dbReference type="ARBA" id="ARBA00022692"/>
    </source>
</evidence>
<feature type="domain" description="Peptidase S54 rhomboid" evidence="8">
    <location>
        <begin position="62"/>
        <end position="197"/>
    </location>
</feature>
<evidence type="ECO:0000256" key="1">
    <source>
        <dbReference type="ARBA" id="ARBA00004141"/>
    </source>
</evidence>
<dbReference type="PANTHER" id="PTHR43731:SF14">
    <property type="entry name" value="PRESENILIN-ASSOCIATED RHOMBOID-LIKE PROTEIN, MITOCHONDRIAL"/>
    <property type="match status" value="1"/>
</dbReference>
<accession>A0A917FZM9</accession>